<protein>
    <submittedName>
        <fullName evidence="1 3">Uncharacterized protein</fullName>
    </submittedName>
</protein>
<evidence type="ECO:0000313" key="1">
    <source>
        <dbReference type="EMBL" id="VDO91112.1"/>
    </source>
</evidence>
<sequence length="40" mass="4439">MESSTDSHVYHSILVDSNNELGHRGKSNIRSLLLANKPDC</sequence>
<dbReference type="EMBL" id="UZAK01006868">
    <property type="protein sequence ID" value="VDO91112.1"/>
    <property type="molecule type" value="Genomic_DNA"/>
</dbReference>
<evidence type="ECO:0000313" key="2">
    <source>
        <dbReference type="Proteomes" id="UP000279833"/>
    </source>
</evidence>
<evidence type="ECO:0000313" key="3">
    <source>
        <dbReference type="WBParaSite" id="SCUD_0000482301-mRNA-1"/>
    </source>
</evidence>
<accession>A0A183JQ36</accession>
<organism evidence="3">
    <name type="scientific">Schistosoma curassoni</name>
    <dbReference type="NCBI Taxonomy" id="6186"/>
    <lineage>
        <taxon>Eukaryota</taxon>
        <taxon>Metazoa</taxon>
        <taxon>Spiralia</taxon>
        <taxon>Lophotrochozoa</taxon>
        <taxon>Platyhelminthes</taxon>
        <taxon>Trematoda</taxon>
        <taxon>Digenea</taxon>
        <taxon>Strigeidida</taxon>
        <taxon>Schistosomatoidea</taxon>
        <taxon>Schistosomatidae</taxon>
        <taxon>Schistosoma</taxon>
    </lineage>
</organism>
<reference evidence="1 2" key="2">
    <citation type="submission" date="2018-11" db="EMBL/GenBank/DDBJ databases">
        <authorList>
            <consortium name="Pathogen Informatics"/>
        </authorList>
    </citation>
    <scope>NUCLEOTIDE SEQUENCE [LARGE SCALE GENOMIC DNA]</scope>
    <source>
        <strain evidence="1">Dakar</strain>
        <strain evidence="2">Dakar, Senegal</strain>
    </source>
</reference>
<dbReference type="AlphaFoldDB" id="A0A183JQ36"/>
<dbReference type="Proteomes" id="UP000279833">
    <property type="component" value="Unassembled WGS sequence"/>
</dbReference>
<gene>
    <name evidence="1" type="ORF">SCUD_LOCUS4825</name>
</gene>
<name>A0A183JQ36_9TREM</name>
<proteinExistence type="predicted"/>
<reference evidence="3" key="1">
    <citation type="submission" date="2016-06" db="UniProtKB">
        <authorList>
            <consortium name="WormBaseParasite"/>
        </authorList>
    </citation>
    <scope>IDENTIFICATION</scope>
</reference>
<keyword evidence="2" id="KW-1185">Reference proteome</keyword>
<dbReference type="WBParaSite" id="SCUD_0000482301-mRNA-1">
    <property type="protein sequence ID" value="SCUD_0000482301-mRNA-1"/>
    <property type="gene ID" value="SCUD_0000482301"/>
</dbReference>